<keyword evidence="5" id="KW-0255">Endonuclease</keyword>
<evidence type="ECO:0000313" key="5">
    <source>
        <dbReference type="EMBL" id="NLR19107.1"/>
    </source>
</evidence>
<dbReference type="Gene3D" id="1.10.287.1120">
    <property type="entry name" value="Bipartite methylase S protein"/>
    <property type="match status" value="1"/>
</dbReference>
<accession>A0ABX1KYT5</accession>
<evidence type="ECO:0000256" key="2">
    <source>
        <dbReference type="ARBA" id="ARBA00022747"/>
    </source>
</evidence>
<dbReference type="InterPro" id="IPR044946">
    <property type="entry name" value="Restrct_endonuc_typeI_TRD_sf"/>
</dbReference>
<name>A0ABX1KYT5_9LACO</name>
<keyword evidence="5" id="KW-0378">Hydrolase</keyword>
<dbReference type="Pfam" id="PF01420">
    <property type="entry name" value="Methylase_S"/>
    <property type="match status" value="2"/>
</dbReference>
<evidence type="ECO:0000259" key="4">
    <source>
        <dbReference type="Pfam" id="PF01420"/>
    </source>
</evidence>
<feature type="domain" description="Type I restriction modification DNA specificity" evidence="4">
    <location>
        <begin position="34"/>
        <end position="187"/>
    </location>
</feature>
<dbReference type="Gene3D" id="3.90.220.20">
    <property type="entry name" value="DNA methylase specificity domains"/>
    <property type="match status" value="2"/>
</dbReference>
<reference evidence="5 6" key="1">
    <citation type="submission" date="2020-04" db="EMBL/GenBank/DDBJ databases">
        <title>A novel species of genus Lactobacillus that was isolated from fermented food Zha-chili.</title>
        <authorList>
            <person name="Zhang Z."/>
        </authorList>
    </citation>
    <scope>NUCLEOTIDE SEQUENCE [LARGE SCALE GENOMIC DNA]</scope>
    <source>
        <strain evidence="6">HBUAS51383</strain>
    </source>
</reference>
<evidence type="ECO:0000256" key="3">
    <source>
        <dbReference type="ARBA" id="ARBA00023125"/>
    </source>
</evidence>
<dbReference type="InterPro" id="IPR052021">
    <property type="entry name" value="Type-I_RS_S_subunit"/>
</dbReference>
<proteinExistence type="inferred from homology"/>
<keyword evidence="2" id="KW-0680">Restriction system</keyword>
<gene>
    <name evidence="5" type="ORF">HC026_09305</name>
</gene>
<evidence type="ECO:0000313" key="6">
    <source>
        <dbReference type="Proteomes" id="UP000763447"/>
    </source>
</evidence>
<dbReference type="SUPFAM" id="SSF116734">
    <property type="entry name" value="DNA methylase specificity domain"/>
    <property type="match status" value="2"/>
</dbReference>
<keyword evidence="5" id="KW-0540">Nuclease</keyword>
<feature type="domain" description="Type I restriction modification DNA specificity" evidence="4">
    <location>
        <begin position="243"/>
        <end position="391"/>
    </location>
</feature>
<dbReference type="PANTHER" id="PTHR30408">
    <property type="entry name" value="TYPE-1 RESTRICTION ENZYME ECOKI SPECIFICITY PROTEIN"/>
    <property type="match status" value="1"/>
</dbReference>
<comment type="similarity">
    <text evidence="1">Belongs to the type-I restriction system S methylase family.</text>
</comment>
<dbReference type="GO" id="GO:0004519">
    <property type="term" value="F:endonuclease activity"/>
    <property type="evidence" value="ECO:0007669"/>
    <property type="project" value="UniProtKB-KW"/>
</dbReference>
<dbReference type="EMBL" id="JAAXLJ010000017">
    <property type="protein sequence ID" value="NLR19107.1"/>
    <property type="molecule type" value="Genomic_DNA"/>
</dbReference>
<dbReference type="Proteomes" id="UP000763447">
    <property type="component" value="Unassembled WGS sequence"/>
</dbReference>
<comment type="caution">
    <text evidence="5">The sequence shown here is derived from an EMBL/GenBank/DDBJ whole genome shotgun (WGS) entry which is preliminary data.</text>
</comment>
<keyword evidence="3" id="KW-0238">DNA-binding</keyword>
<dbReference type="InterPro" id="IPR000055">
    <property type="entry name" value="Restrct_endonuc_typeI_TRD"/>
</dbReference>
<keyword evidence="6" id="KW-1185">Reference proteome</keyword>
<evidence type="ECO:0000256" key="1">
    <source>
        <dbReference type="ARBA" id="ARBA00010923"/>
    </source>
</evidence>
<dbReference type="RefSeq" id="WP_168925691.1">
    <property type="nucleotide sequence ID" value="NZ_JAAXLJ010000017.1"/>
</dbReference>
<organism evidence="5 6">
    <name type="scientific">Secundilactobacillus angelensis</name>
    <dbReference type="NCBI Taxonomy" id="2722706"/>
    <lineage>
        <taxon>Bacteria</taxon>
        <taxon>Bacillati</taxon>
        <taxon>Bacillota</taxon>
        <taxon>Bacilli</taxon>
        <taxon>Lactobacillales</taxon>
        <taxon>Lactobacillaceae</taxon>
        <taxon>Secundilactobacillus</taxon>
    </lineage>
</organism>
<sequence length="406" mass="46819">MVESKKGPILRFKGFTDAWEQRKLGNYIVDYVNKTTVNNQYPVLTSSQQKGIVLQEEYFNDRQVTTNDNVGYFILPKGYFTYRSRSDNSRFVFNRNNIIDMGIISYFYPVFGLKNADSEFFLKRVNYGIERQIAIQAEGTGQHVLSLKKFKNISALFPNKEEQQRIGLLFLNIEKSIAHHQRKLELLNKLKQSLLQKMFPKDGQNKPEIRFSGFTDVWEQRKLGSELTLLKDGTHGTHKDAKEGPYLLSAKNIKNGHIIISSSDRRISWNEFRKIHKSFTLEAGDILLTIVGSIGESAILTNPQNLTFQRSVAYLRPISMNSEFLQTLLESNDFQRQLNVRQVVSAQPGIYLGDLAQIPIKRPQKPLEQKAVAQLFKTINFAIAHHQRMLDNLKKLKQSLLQKMFV</sequence>
<dbReference type="PANTHER" id="PTHR30408:SF12">
    <property type="entry name" value="TYPE I RESTRICTION ENZYME MJAVIII SPECIFICITY SUBUNIT"/>
    <property type="match status" value="1"/>
</dbReference>
<protein>
    <submittedName>
        <fullName evidence="5">Restriction endonuclease subunit S</fullName>
    </submittedName>
</protein>